<dbReference type="InterPro" id="IPR036758">
    <property type="entry name" value="At5g01610-like"/>
</dbReference>
<evidence type="ECO:0000256" key="2">
    <source>
        <dbReference type="SAM" id="Phobius"/>
    </source>
</evidence>
<dbReference type="OrthoDB" id="755906at2759"/>
<keyword evidence="2" id="KW-1133">Transmembrane helix</keyword>
<dbReference type="PANTHER" id="PTHR31676">
    <property type="entry name" value="T31J12.3 PROTEIN-RELATED"/>
    <property type="match status" value="1"/>
</dbReference>
<dbReference type="SUPFAM" id="SSF141562">
    <property type="entry name" value="At5g01610-like"/>
    <property type="match status" value="1"/>
</dbReference>
<sequence>MADRRKRLRTKAESSLGSAATSEQVEVTTTAERQRYLEAMTSLELLSTGGGERSTDEMWVFGDYRPASTRSYPSSTSRSTMFQRRMTQTPTINSHRNPCHHDVNGKGSCCNPCRRPSQPLVYHIGSSLYPIRSRVSLGSRPCAVTVTTLAYQIAEDSKYRVSHFMSALEVLADDSLLLAVVYPRTSFFGYFVGFLVFLLLAIDVLRTQLGVLELLPLRLGLLLTRNLVCYFFPTVLANSALAPICFKFPFHLLLVDEFGLPSGLLPDSVGDYTLSSDGRFVVHLENPCYVEFEYLVYYDKTITGKLNYGSITELEGIQVRRFFLWLDVDEIRVDLPPSESIYFQVGFINKKLDIDQFKTIHSCRDSVTGSCLGSMKEVFKLPAPVDEIPMLLTE</sequence>
<proteinExistence type="predicted"/>
<name>A0A834SMR9_9FABA</name>
<feature type="region of interest" description="Disordered" evidence="1">
    <location>
        <begin position="1"/>
        <end position="27"/>
    </location>
</feature>
<dbReference type="PANTHER" id="PTHR31676:SF71">
    <property type="entry name" value="EXPRESSED PROTEIN"/>
    <property type="match status" value="1"/>
</dbReference>
<dbReference type="Gene3D" id="2.30.240.10">
    <property type="entry name" value="At5g01610-like"/>
    <property type="match status" value="1"/>
</dbReference>
<dbReference type="Proteomes" id="UP000634136">
    <property type="component" value="Unassembled WGS sequence"/>
</dbReference>
<evidence type="ECO:0000313" key="3">
    <source>
        <dbReference type="EMBL" id="KAF7807338.1"/>
    </source>
</evidence>
<keyword evidence="2" id="KW-0812">Transmembrane</keyword>
<evidence type="ECO:0000256" key="1">
    <source>
        <dbReference type="SAM" id="MobiDB-lite"/>
    </source>
</evidence>
<dbReference type="InterPro" id="IPR007493">
    <property type="entry name" value="DUF538"/>
</dbReference>
<protein>
    <submittedName>
        <fullName evidence="3">Uncharacterized protein</fullName>
    </submittedName>
</protein>
<feature type="compositionally biased region" description="Polar residues" evidence="1">
    <location>
        <begin position="13"/>
        <end position="27"/>
    </location>
</feature>
<organism evidence="3 4">
    <name type="scientific">Senna tora</name>
    <dbReference type="NCBI Taxonomy" id="362788"/>
    <lineage>
        <taxon>Eukaryota</taxon>
        <taxon>Viridiplantae</taxon>
        <taxon>Streptophyta</taxon>
        <taxon>Embryophyta</taxon>
        <taxon>Tracheophyta</taxon>
        <taxon>Spermatophyta</taxon>
        <taxon>Magnoliopsida</taxon>
        <taxon>eudicotyledons</taxon>
        <taxon>Gunneridae</taxon>
        <taxon>Pentapetalae</taxon>
        <taxon>rosids</taxon>
        <taxon>fabids</taxon>
        <taxon>Fabales</taxon>
        <taxon>Fabaceae</taxon>
        <taxon>Caesalpinioideae</taxon>
        <taxon>Cassia clade</taxon>
        <taxon>Senna</taxon>
    </lineage>
</organism>
<keyword evidence="4" id="KW-1185">Reference proteome</keyword>
<reference evidence="3" key="1">
    <citation type="submission" date="2020-09" db="EMBL/GenBank/DDBJ databases">
        <title>Genome-Enabled Discovery of Anthraquinone Biosynthesis in Senna tora.</title>
        <authorList>
            <person name="Kang S.-H."/>
            <person name="Pandey R.P."/>
            <person name="Lee C.-M."/>
            <person name="Sim J.-S."/>
            <person name="Jeong J.-T."/>
            <person name="Choi B.-S."/>
            <person name="Jung M."/>
            <person name="Ginzburg D."/>
            <person name="Zhao K."/>
            <person name="Won S.Y."/>
            <person name="Oh T.-J."/>
            <person name="Yu Y."/>
            <person name="Kim N.-H."/>
            <person name="Lee O.R."/>
            <person name="Lee T.-H."/>
            <person name="Bashyal P."/>
            <person name="Kim T.-S."/>
            <person name="Lee W.-H."/>
            <person name="Kawkins C."/>
            <person name="Kim C.-K."/>
            <person name="Kim J.S."/>
            <person name="Ahn B.O."/>
            <person name="Rhee S.Y."/>
            <person name="Sohng J.K."/>
        </authorList>
    </citation>
    <scope>NUCLEOTIDE SEQUENCE</scope>
    <source>
        <tissue evidence="3">Leaf</tissue>
    </source>
</reference>
<gene>
    <name evidence="3" type="ORF">G2W53_039499</name>
</gene>
<keyword evidence="2" id="KW-0472">Membrane</keyword>
<accession>A0A834SMR9</accession>
<dbReference type="AlphaFoldDB" id="A0A834SMR9"/>
<feature type="transmembrane region" description="Helical" evidence="2">
    <location>
        <begin position="187"/>
        <end position="205"/>
    </location>
</feature>
<dbReference type="Pfam" id="PF04398">
    <property type="entry name" value="DUF538"/>
    <property type="match status" value="1"/>
</dbReference>
<dbReference type="EMBL" id="JAAIUW010000012">
    <property type="protein sequence ID" value="KAF7807338.1"/>
    <property type="molecule type" value="Genomic_DNA"/>
</dbReference>
<comment type="caution">
    <text evidence="3">The sequence shown here is derived from an EMBL/GenBank/DDBJ whole genome shotgun (WGS) entry which is preliminary data.</text>
</comment>
<evidence type="ECO:0000313" key="4">
    <source>
        <dbReference type="Proteomes" id="UP000634136"/>
    </source>
</evidence>